<dbReference type="SUPFAM" id="SSF54534">
    <property type="entry name" value="FKBP-like"/>
    <property type="match status" value="1"/>
</dbReference>
<dbReference type="InterPro" id="IPR000297">
    <property type="entry name" value="PPIase_PpiC"/>
</dbReference>
<protein>
    <submittedName>
        <fullName evidence="4">Foldase protein PrsA</fullName>
    </submittedName>
</protein>
<dbReference type="RefSeq" id="WP_052812382.1">
    <property type="nucleotide sequence ID" value="NZ_CCMI01000164.1"/>
</dbReference>
<dbReference type="InterPro" id="IPR027304">
    <property type="entry name" value="Trigger_fact/SurA_dom_sf"/>
</dbReference>
<keyword evidence="1" id="KW-0413">Isomerase</keyword>
<dbReference type="GO" id="GO:0003755">
    <property type="term" value="F:peptidyl-prolyl cis-trans isomerase activity"/>
    <property type="evidence" value="ECO:0007669"/>
    <property type="project" value="UniProtKB-KW"/>
</dbReference>
<organism evidence="4 5">
    <name type="scientific">Aneurinibacillus migulanus</name>
    <name type="common">Bacillus migulanus</name>
    <dbReference type="NCBI Taxonomy" id="47500"/>
    <lineage>
        <taxon>Bacteria</taxon>
        <taxon>Bacillati</taxon>
        <taxon>Bacillota</taxon>
        <taxon>Bacilli</taxon>
        <taxon>Bacillales</taxon>
        <taxon>Paenibacillaceae</taxon>
        <taxon>Aneurinibacillus group</taxon>
        <taxon>Aneurinibacillus</taxon>
    </lineage>
</organism>
<dbReference type="EMBL" id="FNED01000033">
    <property type="protein sequence ID" value="SDJ93321.1"/>
    <property type="molecule type" value="Genomic_DNA"/>
</dbReference>
<dbReference type="PROSITE" id="PS50198">
    <property type="entry name" value="PPIC_PPIASE_2"/>
    <property type="match status" value="1"/>
</dbReference>
<dbReference type="SUPFAM" id="SSF109998">
    <property type="entry name" value="Triger factor/SurA peptide-binding domain-like"/>
    <property type="match status" value="1"/>
</dbReference>
<dbReference type="PANTHER" id="PTHR47245:SF2">
    <property type="entry name" value="PEPTIDYL-PROLYL CIS-TRANS ISOMERASE HP_0175-RELATED"/>
    <property type="match status" value="1"/>
</dbReference>
<proteinExistence type="predicted"/>
<name>A0A1G8XRY1_ANEMI</name>
<evidence type="ECO:0000256" key="2">
    <source>
        <dbReference type="SAM" id="MobiDB-lite"/>
    </source>
</evidence>
<dbReference type="Gene3D" id="3.10.50.40">
    <property type="match status" value="1"/>
</dbReference>
<evidence type="ECO:0000256" key="1">
    <source>
        <dbReference type="PROSITE-ProRule" id="PRU00278"/>
    </source>
</evidence>
<dbReference type="GeneID" id="42307013"/>
<sequence>MRINKNYGLLALIFVLVLLIIAGQIRPAVAEYGNGEEISESEYKKYIQLVKAIDPATGAALEAGDKDALTYILHFQIMNRYIADQVNETNDIKKEAEKSFSQFETAIKQQLGTGENIDQYYADNNITKDAVKAFFLDQTKMISYFSKDIPDTEKRKEYEEGKKQGFFTQADVRHILINTEERSKEEAKKKAEDLVEQLRAGSDFAKLAKENSDDAGSVETGGLYQYNETQPLGQTVEAYRNAAMTLPLNKISEPVETEYGYHIMRVEKRSEQTYDEVKKQIESSLALDKENEFFTSKLQKIIKKENIPAFMIKKQPQQPTSEQPVPDQTVPDSQS</sequence>
<dbReference type="Proteomes" id="UP000182836">
    <property type="component" value="Unassembled WGS sequence"/>
</dbReference>
<evidence type="ECO:0000259" key="3">
    <source>
        <dbReference type="PROSITE" id="PS50198"/>
    </source>
</evidence>
<feature type="domain" description="PpiC" evidence="3">
    <location>
        <begin position="167"/>
        <end position="268"/>
    </location>
</feature>
<feature type="region of interest" description="Disordered" evidence="2">
    <location>
        <begin position="309"/>
        <end position="335"/>
    </location>
</feature>
<dbReference type="PANTHER" id="PTHR47245">
    <property type="entry name" value="PEPTIDYLPROLYL ISOMERASE"/>
    <property type="match status" value="1"/>
</dbReference>
<dbReference type="OrthoDB" id="14196at2"/>
<dbReference type="InterPro" id="IPR046357">
    <property type="entry name" value="PPIase_dom_sf"/>
</dbReference>
<accession>A0A1G8XRY1</accession>
<dbReference type="AlphaFoldDB" id="A0A1G8XRY1"/>
<dbReference type="InterPro" id="IPR050245">
    <property type="entry name" value="PrsA_foldase"/>
</dbReference>
<evidence type="ECO:0000313" key="4">
    <source>
        <dbReference type="EMBL" id="SDJ93321.1"/>
    </source>
</evidence>
<reference evidence="4 5" key="1">
    <citation type="submission" date="2016-10" db="EMBL/GenBank/DDBJ databases">
        <authorList>
            <person name="de Groot N.N."/>
        </authorList>
    </citation>
    <scope>NUCLEOTIDE SEQUENCE [LARGE SCALE GENOMIC DNA]</scope>
    <source>
        <strain evidence="4 5">DSM 2895</strain>
    </source>
</reference>
<keyword evidence="1" id="KW-0697">Rotamase</keyword>
<dbReference type="Pfam" id="PF13616">
    <property type="entry name" value="Rotamase_3"/>
    <property type="match status" value="1"/>
</dbReference>
<gene>
    <name evidence="4" type="ORF">SAMN04487909_1331</name>
</gene>
<evidence type="ECO:0000313" key="5">
    <source>
        <dbReference type="Proteomes" id="UP000182836"/>
    </source>
</evidence>